<dbReference type="InterPro" id="IPR045864">
    <property type="entry name" value="aa-tRNA-synth_II/BPL/LPL"/>
</dbReference>
<dbReference type="SUPFAM" id="SSF55681">
    <property type="entry name" value="Class II aaRS and biotin synthetases"/>
    <property type="match status" value="1"/>
</dbReference>
<proteinExistence type="predicted"/>
<evidence type="ECO:0000313" key="1">
    <source>
        <dbReference type="EMBL" id="MFC0211052.1"/>
    </source>
</evidence>
<comment type="caution">
    <text evidence="1">The sequence shown here is derived from an EMBL/GenBank/DDBJ whole genome shotgun (WGS) entry which is preliminary data.</text>
</comment>
<dbReference type="Gene3D" id="3.30.930.10">
    <property type="entry name" value="Bira Bifunctional Protein, Domain 2"/>
    <property type="match status" value="1"/>
</dbReference>
<accession>A0ABV6DEK8</accession>
<sequence>MTTTECVISLERLDPSQHGQLKYAAAFADEHIDTITLENNAIRIVHSSPAGNGRIQERVERLIERFSRGDFGFKEANLFEYSGPMPYREDIVAELVRRKAIKMLEPGLFIFREPFSSLMRFLDWSFVTRIAKKFEGLTEEQYPAVIHAETLNKTNHFTSFPEHIHFLTHLREDLDVIEAFSQSVREAGGWKQEDPLSLDVNMPKPRFTMNPSTCYHCYEGLQDETLEGDGITVTAIAKCHRFEGKNHSDFGRLLDFSMREIIFVGKPEFVKENRLKSIEYLKELAAEWELDSVIELANDPFFTNDFQVKASFQRQQEMKYELRLTIPYINKSIACSSVNFHSTTFGNAFNIKLGKRSAVTGCVGFGIERWTFAFLAQYGLDESAWPRAFREQYRAWQEKAL</sequence>
<organism evidence="1 2">
    <name type="scientific">Paenibacillus chartarius</name>
    <dbReference type="NCBI Taxonomy" id="747481"/>
    <lineage>
        <taxon>Bacteria</taxon>
        <taxon>Bacillati</taxon>
        <taxon>Bacillota</taxon>
        <taxon>Bacilli</taxon>
        <taxon>Bacillales</taxon>
        <taxon>Paenibacillaceae</taxon>
        <taxon>Paenibacillus</taxon>
    </lineage>
</organism>
<dbReference type="EMBL" id="JBHLWN010000008">
    <property type="protein sequence ID" value="MFC0211052.1"/>
    <property type="molecule type" value="Genomic_DNA"/>
</dbReference>
<keyword evidence="2" id="KW-1185">Reference proteome</keyword>
<reference evidence="1 2" key="1">
    <citation type="submission" date="2024-09" db="EMBL/GenBank/DDBJ databases">
        <authorList>
            <person name="Sun Q."/>
            <person name="Mori K."/>
        </authorList>
    </citation>
    <scope>NUCLEOTIDE SEQUENCE [LARGE SCALE GENOMIC DNA]</scope>
    <source>
        <strain evidence="1 2">CCM 7759</strain>
    </source>
</reference>
<gene>
    <name evidence="1" type="ORF">ACFFK0_01095</name>
</gene>
<name>A0ABV6DEK8_9BACL</name>
<dbReference type="Proteomes" id="UP001589776">
    <property type="component" value="Unassembled WGS sequence"/>
</dbReference>
<dbReference type="RefSeq" id="WP_377467768.1">
    <property type="nucleotide sequence ID" value="NZ_JBHLWN010000008.1"/>
</dbReference>
<protein>
    <recommendedName>
        <fullName evidence="3">Aminoacyl-transfer RNA synthetases class-II family profile domain-containing protein</fullName>
    </recommendedName>
</protein>
<evidence type="ECO:0008006" key="3">
    <source>
        <dbReference type="Google" id="ProtNLM"/>
    </source>
</evidence>
<evidence type="ECO:0000313" key="2">
    <source>
        <dbReference type="Proteomes" id="UP001589776"/>
    </source>
</evidence>